<dbReference type="PANTHER" id="PTHR33164">
    <property type="entry name" value="TRANSCRIPTIONAL REGULATOR, MARR FAMILY"/>
    <property type="match status" value="1"/>
</dbReference>
<dbReference type="InterPro" id="IPR039422">
    <property type="entry name" value="MarR/SlyA-like"/>
</dbReference>
<dbReference type="eggNOG" id="COG1846">
    <property type="taxonomic scope" value="Bacteria"/>
</dbReference>
<keyword evidence="4" id="KW-1185">Reference proteome</keyword>
<gene>
    <name evidence="3" type="ordered locus">Tpau_0927</name>
</gene>
<dbReference type="PROSITE" id="PS50995">
    <property type="entry name" value="HTH_MARR_2"/>
    <property type="match status" value="1"/>
</dbReference>
<reference evidence="4" key="1">
    <citation type="submission" date="2010-03" db="EMBL/GenBank/DDBJ databases">
        <title>The complete chromosome of Tsukamurella paurometabola DSM 20162.</title>
        <authorList>
            <consortium name="US DOE Joint Genome Institute (JGI-PGF)"/>
            <person name="Lucas S."/>
            <person name="Copeland A."/>
            <person name="Lapidus A."/>
            <person name="Glavina del Rio T."/>
            <person name="Dalin E."/>
            <person name="Tice H."/>
            <person name="Bruce D."/>
            <person name="Goodwin L."/>
            <person name="Pitluck S."/>
            <person name="Kyrpides N."/>
            <person name="Mavromatis K."/>
            <person name="Ivanova N."/>
            <person name="Mikhailova N."/>
            <person name="Munk A.C."/>
            <person name="Brettin T."/>
            <person name="Detter J.C."/>
            <person name="Tapia R."/>
            <person name="Han C."/>
            <person name="Larimer F."/>
            <person name="Land M."/>
            <person name="Hauser L."/>
            <person name="Markowitz V."/>
            <person name="Cheng J.-F."/>
            <person name="Hugenholtz P."/>
            <person name="Woyke T."/>
            <person name="Wu D."/>
            <person name="Jando M."/>
            <person name="Brambilla E."/>
            <person name="Klenk H.-P."/>
            <person name="Eisen J.A."/>
        </authorList>
    </citation>
    <scope>NUCLEOTIDE SEQUENCE [LARGE SCALE GENOMIC DNA]</scope>
    <source>
        <strain evidence="4">ATCC 8368 / DSM 20162 / CCUG 35730 / CIP 100753 / JCM 10117 / KCTC 9821 / NBRC 16120 / NCIMB 702349 / NCTC 13040</strain>
    </source>
</reference>
<dbReference type="SUPFAM" id="SSF46785">
    <property type="entry name" value="Winged helix' DNA-binding domain"/>
    <property type="match status" value="1"/>
</dbReference>
<evidence type="ECO:0000259" key="2">
    <source>
        <dbReference type="PROSITE" id="PS50995"/>
    </source>
</evidence>
<evidence type="ECO:0000256" key="1">
    <source>
        <dbReference type="SAM" id="MobiDB-lite"/>
    </source>
</evidence>
<dbReference type="EMBL" id="CP001966">
    <property type="protein sequence ID" value="ADG77561.1"/>
    <property type="molecule type" value="Genomic_DNA"/>
</dbReference>
<dbReference type="Gene3D" id="1.10.10.10">
    <property type="entry name" value="Winged helix-like DNA-binding domain superfamily/Winged helix DNA-binding domain"/>
    <property type="match status" value="1"/>
</dbReference>
<dbReference type="SMART" id="SM00347">
    <property type="entry name" value="HTH_MARR"/>
    <property type="match status" value="1"/>
</dbReference>
<dbReference type="InterPro" id="IPR000835">
    <property type="entry name" value="HTH_MarR-typ"/>
</dbReference>
<dbReference type="RefSeq" id="WP_013125601.1">
    <property type="nucleotide sequence ID" value="NC_014158.1"/>
</dbReference>
<feature type="domain" description="HTH marR-type" evidence="2">
    <location>
        <begin position="12"/>
        <end position="147"/>
    </location>
</feature>
<organism evidence="3 4">
    <name type="scientific">Tsukamurella paurometabola (strain ATCC 8368 / DSM 20162 / CCUG 35730 / CIP 100753 / JCM 10117 / KCTC 9821 / NBRC 16120 / NCIMB 702349 / NCTC 13040)</name>
    <name type="common">Corynebacterium paurometabolum</name>
    <dbReference type="NCBI Taxonomy" id="521096"/>
    <lineage>
        <taxon>Bacteria</taxon>
        <taxon>Bacillati</taxon>
        <taxon>Actinomycetota</taxon>
        <taxon>Actinomycetes</taxon>
        <taxon>Mycobacteriales</taxon>
        <taxon>Tsukamurellaceae</taxon>
        <taxon>Tsukamurella</taxon>
    </lineage>
</organism>
<dbReference type="HOGENOM" id="CLU_083287_2_2_11"/>
<feature type="region of interest" description="Disordered" evidence="1">
    <location>
        <begin position="147"/>
        <end position="171"/>
    </location>
</feature>
<name>D5UUJ0_TSUPD</name>
<dbReference type="GO" id="GO:0003700">
    <property type="term" value="F:DNA-binding transcription factor activity"/>
    <property type="evidence" value="ECO:0007669"/>
    <property type="project" value="InterPro"/>
</dbReference>
<dbReference type="AlphaFoldDB" id="D5UUJ0"/>
<dbReference type="STRING" id="521096.Tpau_0927"/>
<proteinExistence type="predicted"/>
<dbReference type="Proteomes" id="UP000001213">
    <property type="component" value="Chromosome"/>
</dbReference>
<protein>
    <submittedName>
        <fullName evidence="3">Transcriptional regulator, MarR family</fullName>
    </submittedName>
</protein>
<accession>D5UUJ0</accession>
<dbReference type="PANTHER" id="PTHR33164:SF99">
    <property type="entry name" value="MARR FAMILY REGULATORY PROTEIN"/>
    <property type="match status" value="1"/>
</dbReference>
<dbReference type="KEGG" id="tpr:Tpau_0927"/>
<dbReference type="InterPro" id="IPR036388">
    <property type="entry name" value="WH-like_DNA-bd_sf"/>
</dbReference>
<evidence type="ECO:0000313" key="4">
    <source>
        <dbReference type="Proteomes" id="UP000001213"/>
    </source>
</evidence>
<reference evidence="3 4" key="2">
    <citation type="journal article" date="2011" name="Stand. Genomic Sci.">
        <title>Complete genome sequence of Tsukamurella paurometabola type strain (no. 33).</title>
        <authorList>
            <person name="Munk A.C."/>
            <person name="Lapidus A."/>
            <person name="Lucas S."/>
            <person name="Nolan M."/>
            <person name="Tice H."/>
            <person name="Cheng J.F."/>
            <person name="Del Rio T.G."/>
            <person name="Goodwin L."/>
            <person name="Pitluck S."/>
            <person name="Liolios K."/>
            <person name="Huntemann M."/>
            <person name="Ivanova N."/>
            <person name="Mavromatis K."/>
            <person name="Mikhailova N."/>
            <person name="Pati A."/>
            <person name="Chen A."/>
            <person name="Palaniappan K."/>
            <person name="Tapia R."/>
            <person name="Han C."/>
            <person name="Land M."/>
            <person name="Hauser L."/>
            <person name="Chang Y.J."/>
            <person name="Jeffries C.D."/>
            <person name="Brettin T."/>
            <person name="Yasawong M."/>
            <person name="Brambilla E.M."/>
            <person name="Rohde M."/>
            <person name="Sikorski J."/>
            <person name="Goker M."/>
            <person name="Detter J.C."/>
            <person name="Woyke T."/>
            <person name="Bristow J."/>
            <person name="Eisen J.A."/>
            <person name="Markowitz V."/>
            <person name="Hugenholtz P."/>
            <person name="Kyrpides N.C."/>
            <person name="Klenk H.P."/>
        </authorList>
    </citation>
    <scope>NUCLEOTIDE SEQUENCE [LARGE SCALE GENOMIC DNA]</scope>
    <source>
        <strain evidence="4">ATCC 8368 / DSM 20162 / CCUG 35730 / CIP 100753 / JCM 10117 / KCTC 9821 / NBRC 16120 / NCIMB 702349 / NCTC 13040</strain>
    </source>
</reference>
<dbReference type="GO" id="GO:0006950">
    <property type="term" value="P:response to stress"/>
    <property type="evidence" value="ECO:0007669"/>
    <property type="project" value="TreeGrafter"/>
</dbReference>
<dbReference type="InterPro" id="IPR036390">
    <property type="entry name" value="WH_DNA-bd_sf"/>
</dbReference>
<sequence>MGSTDEARWLSEAEMAAWLPLINIAMQLPAKLDTQLRSDSGLTHYEFMVLSQLSQAEGRKMGLSALADAANSSPSRLSHVLRKLGESGWLVRHATGRSAYAELTADGLAVLDAAARGHVEEVRRRVFDSLDPGDVKALATVLPKISASLGDPGSHSGHRGQATQQEIPRRA</sequence>
<feature type="compositionally biased region" description="Polar residues" evidence="1">
    <location>
        <begin position="161"/>
        <end position="171"/>
    </location>
</feature>
<evidence type="ECO:0000313" key="3">
    <source>
        <dbReference type="EMBL" id="ADG77561.1"/>
    </source>
</evidence>